<dbReference type="EMBL" id="CP006771">
    <property type="protein sequence ID" value="AGX89070.1"/>
    <property type="molecule type" value="Genomic_DNA"/>
</dbReference>
<dbReference type="HOGENOM" id="CLU_1711226_0_0_14"/>
<dbReference type="RefSeq" id="WP_022769665.1">
    <property type="nucleotide sequence ID" value="NC_022575.1"/>
</dbReference>
<accession>U5NCL7</accession>
<gene>
    <name evidence="1" type="ORF">PRV_01565</name>
</gene>
<dbReference type="Proteomes" id="UP000017119">
    <property type="component" value="Chromosome"/>
</dbReference>
<protein>
    <submittedName>
        <fullName evidence="1">Uncharacterized protein</fullName>
    </submittedName>
</protein>
<dbReference type="STRING" id="1403316.PRV_01565"/>
<dbReference type="KEGG" id="mpv:PRV_01565"/>
<reference evidence="1 2" key="1">
    <citation type="journal article" date="2013" name="Genome Announc.">
        <title>Genome Sequence of Mycoplasma parvum (Formerly Eperythrozoon parvum), a Diminutive Hemoplasma of the Pig.</title>
        <authorList>
            <person name="do Nascimento N.C."/>
            <person name="Dos Santos A.P."/>
            <person name="Chu Y."/>
            <person name="Guimaraes A.M."/>
            <person name="Pagliaro A."/>
            <person name="Messick J.B."/>
        </authorList>
    </citation>
    <scope>NUCLEOTIDE SEQUENCE [LARGE SCALE GENOMIC DNA]</scope>
    <source>
        <strain evidence="1 2">Indiana</strain>
    </source>
</reference>
<dbReference type="AlphaFoldDB" id="U5NCL7"/>
<name>U5NCL7_9MOLU</name>
<evidence type="ECO:0000313" key="1">
    <source>
        <dbReference type="EMBL" id="AGX89070.1"/>
    </source>
</evidence>
<organism evidence="1 2">
    <name type="scientific">Mycoplasma parvum str. Indiana</name>
    <dbReference type="NCBI Taxonomy" id="1403316"/>
    <lineage>
        <taxon>Bacteria</taxon>
        <taxon>Bacillati</taxon>
        <taxon>Mycoplasmatota</taxon>
        <taxon>Mollicutes</taxon>
        <taxon>Mycoplasmataceae</taxon>
        <taxon>Mycoplasma</taxon>
    </lineage>
</organism>
<dbReference type="OrthoDB" id="398163at2"/>
<proteinExistence type="predicted"/>
<evidence type="ECO:0000313" key="2">
    <source>
        <dbReference type="Proteomes" id="UP000017119"/>
    </source>
</evidence>
<keyword evidence="2" id="KW-1185">Reference proteome</keyword>
<dbReference type="PATRIC" id="fig|1403316.3.peg.282"/>
<sequence>MKISISATPSFKNEDGSDCFSIFITEKEAKRDNISNLKKNWSLYTFPLKDELNSSLFSHRKYMDNILSYKKEIGYYCASRDFLSIDRDLLYHYIFLGSEIHRALKRILLRLLPEMADFKKITFRSLCSTNLELINNSPLIERTEKLLNKSKSK</sequence>